<reference evidence="5" key="1">
    <citation type="submission" date="2020-04" db="EMBL/GenBank/DDBJ databases">
        <authorList>
            <person name="Zhang T."/>
        </authorList>
    </citation>
    <scope>NUCLEOTIDE SEQUENCE</scope>
    <source>
        <strain evidence="5">HKST-UBA80</strain>
    </source>
</reference>
<organism evidence="5 6">
    <name type="scientific">candidate division WWE3 bacterium</name>
    <dbReference type="NCBI Taxonomy" id="2053526"/>
    <lineage>
        <taxon>Bacteria</taxon>
        <taxon>Katanobacteria</taxon>
    </lineage>
</organism>
<dbReference type="InterPro" id="IPR051887">
    <property type="entry name" value="GH18_Domain-Containing"/>
</dbReference>
<evidence type="ECO:0000313" key="5">
    <source>
        <dbReference type="EMBL" id="MCA9302441.1"/>
    </source>
</evidence>
<dbReference type="GO" id="GO:0009313">
    <property type="term" value="P:oligosaccharide catabolic process"/>
    <property type="evidence" value="ECO:0007669"/>
    <property type="project" value="TreeGrafter"/>
</dbReference>
<keyword evidence="3" id="KW-0812">Transmembrane</keyword>
<dbReference type="GO" id="GO:0008061">
    <property type="term" value="F:chitin binding"/>
    <property type="evidence" value="ECO:0007669"/>
    <property type="project" value="InterPro"/>
</dbReference>
<evidence type="ECO:0000256" key="1">
    <source>
        <dbReference type="ARBA" id="ARBA00022801"/>
    </source>
</evidence>
<evidence type="ECO:0000259" key="4">
    <source>
        <dbReference type="PROSITE" id="PS51910"/>
    </source>
</evidence>
<keyword evidence="1" id="KW-0378">Hydrolase</keyword>
<keyword evidence="3" id="KW-1133">Transmembrane helix</keyword>
<dbReference type="GO" id="GO:0016798">
    <property type="term" value="F:hydrolase activity, acting on glycosyl bonds"/>
    <property type="evidence" value="ECO:0007669"/>
    <property type="project" value="UniProtKB-KW"/>
</dbReference>
<dbReference type="Pfam" id="PF00704">
    <property type="entry name" value="Glyco_hydro_18"/>
    <property type="match status" value="1"/>
</dbReference>
<keyword evidence="2" id="KW-0326">Glycosidase</keyword>
<dbReference type="InterPro" id="IPR011583">
    <property type="entry name" value="Chitinase_II/V-like_cat"/>
</dbReference>
<comment type="caution">
    <text evidence="5">The sequence shown here is derived from an EMBL/GenBank/DDBJ whole genome shotgun (WGS) entry which is preliminary data.</text>
</comment>
<reference evidence="5" key="2">
    <citation type="journal article" date="2021" name="Microbiome">
        <title>Successional dynamics and alternative stable states in a saline activated sludge microbial community over 9 years.</title>
        <authorList>
            <person name="Wang Y."/>
            <person name="Ye J."/>
            <person name="Ju F."/>
            <person name="Liu L."/>
            <person name="Boyd J.A."/>
            <person name="Deng Y."/>
            <person name="Parks D.H."/>
            <person name="Jiang X."/>
            <person name="Yin X."/>
            <person name="Woodcroft B.J."/>
            <person name="Tyson G.W."/>
            <person name="Hugenholtz P."/>
            <person name="Polz M.F."/>
            <person name="Zhang T."/>
        </authorList>
    </citation>
    <scope>NUCLEOTIDE SEQUENCE</scope>
    <source>
        <strain evidence="5">HKST-UBA80</strain>
    </source>
</reference>
<dbReference type="AlphaFoldDB" id="A0A955E1J9"/>
<sequence>MDLLKKLIIILYATSLGLMTVNFIFVKTPKTYNIKSPVHGSFSVLAAVDQQRENYIVYGFLPYWKLDNAKFIQTDKLTDIAYFGLKIEGNGEIRRFEEPGVLEPGYNNWKNNPELSNLISRSKKAGVRFALTIISHEDEVSDEFLNCTSCWQTLINEIGIELEEKNITDVNLDFEYFGYTDLETALKYSAFAKQLNDTLDARYNNNSKVIVSTFADSVVKPRVTHIDTLAKYTDGLFVMAYDFHRPASATAGPIAPLGGMGDKSSYDVITMLKAYLSTMSPDKIILGVPYYGYNWLIDEQAPYANRVEGNDYIGYSESQPYETIVYDIKELNSLILWDNIGQTPYYYYRSPDSGALRVVHFENKDSLKMKYGLVKQYNLGGVGLWALGYDGQLPELWDLLGKEFGKK</sequence>
<proteinExistence type="predicted"/>
<evidence type="ECO:0000256" key="3">
    <source>
        <dbReference type="SAM" id="Phobius"/>
    </source>
</evidence>
<feature type="transmembrane region" description="Helical" evidence="3">
    <location>
        <begin position="7"/>
        <end position="26"/>
    </location>
</feature>
<name>A0A955E1J9_UNCKA</name>
<keyword evidence="3" id="KW-0472">Membrane</keyword>
<dbReference type="Gene3D" id="3.20.20.80">
    <property type="entry name" value="Glycosidases"/>
    <property type="match status" value="1"/>
</dbReference>
<gene>
    <name evidence="5" type="ORF">KDA10_03745</name>
</gene>
<evidence type="ECO:0000313" key="6">
    <source>
        <dbReference type="Proteomes" id="UP000714817"/>
    </source>
</evidence>
<dbReference type="InterPro" id="IPR001223">
    <property type="entry name" value="Glyco_hydro18_cat"/>
</dbReference>
<dbReference type="Gene3D" id="3.10.50.10">
    <property type="match status" value="1"/>
</dbReference>
<dbReference type="SMART" id="SM00636">
    <property type="entry name" value="Glyco_18"/>
    <property type="match status" value="1"/>
</dbReference>
<dbReference type="SUPFAM" id="SSF51445">
    <property type="entry name" value="(Trans)glycosidases"/>
    <property type="match status" value="1"/>
</dbReference>
<dbReference type="PANTHER" id="PTHR46290">
    <property type="entry name" value="DI-N-ACETYLCHITOBIASE"/>
    <property type="match status" value="1"/>
</dbReference>
<protein>
    <recommendedName>
        <fullName evidence="4">GH18 domain-containing protein</fullName>
    </recommendedName>
</protein>
<dbReference type="InterPro" id="IPR029070">
    <property type="entry name" value="Chitinase_insertion_sf"/>
</dbReference>
<dbReference type="EMBL" id="JAGQNY010000018">
    <property type="protein sequence ID" value="MCA9302441.1"/>
    <property type="molecule type" value="Genomic_DNA"/>
</dbReference>
<accession>A0A955E1J9</accession>
<dbReference type="PROSITE" id="PS51910">
    <property type="entry name" value="GH18_2"/>
    <property type="match status" value="1"/>
</dbReference>
<dbReference type="Proteomes" id="UP000714817">
    <property type="component" value="Unassembled WGS sequence"/>
</dbReference>
<evidence type="ECO:0000256" key="2">
    <source>
        <dbReference type="ARBA" id="ARBA00023295"/>
    </source>
</evidence>
<dbReference type="InterPro" id="IPR017853">
    <property type="entry name" value="GH"/>
</dbReference>
<feature type="domain" description="GH18" evidence="4">
    <location>
        <begin position="55"/>
        <end position="407"/>
    </location>
</feature>
<dbReference type="PANTHER" id="PTHR46290:SF1">
    <property type="entry name" value="DI-N-ACETYLCHITOBIASE"/>
    <property type="match status" value="1"/>
</dbReference>